<keyword evidence="1" id="KW-1133">Transmembrane helix</keyword>
<keyword evidence="1" id="KW-0812">Transmembrane</keyword>
<feature type="transmembrane region" description="Helical" evidence="1">
    <location>
        <begin position="344"/>
        <end position="366"/>
    </location>
</feature>
<feature type="transmembrane region" description="Helical" evidence="1">
    <location>
        <begin position="12"/>
        <end position="31"/>
    </location>
</feature>
<dbReference type="Pfam" id="PF07786">
    <property type="entry name" value="HGSNAT_cat"/>
    <property type="match status" value="1"/>
</dbReference>
<feature type="transmembrane region" description="Helical" evidence="1">
    <location>
        <begin position="234"/>
        <end position="252"/>
    </location>
</feature>
<feature type="transmembrane region" description="Helical" evidence="1">
    <location>
        <begin position="88"/>
        <end position="104"/>
    </location>
</feature>
<sequence length="375" mass="42549">MAIKSTRYLSLDVLRGLTIALMVLVNTPGSWGTIYAPFKHAAWHGFTITDLVFPSFLFVVGNAMSFSLKKYQNKSHTAFLQKVLKRSALIFLIGLFLSAFPFVYRNEAGDLVFKNLVNMRIMGVLQRIAVCYLLASLLIHYLKLKGAALVSLWILSGYWLIMYVFGTHPEPYSLTGNAALKFDLLIFRPENLWRGFGVTFDPEGLLSSLPAVVNVVAGYITGMFIQKSGNTFSTVWKLIVAGIVLIIVAYIWNPFFPINKPIWTSSYVLLSVGWDLVIIAALISIIELWNFKRWTYFFEVFGKNPLFIFALSGIVVMLMNIIRIDGIASKTWLYNNIFLNHLTPYNASLAFAVCYMLLMWLVGYVMDKKNIYIKV</sequence>
<dbReference type="RefSeq" id="WP_236132740.1">
    <property type="nucleotide sequence ID" value="NZ_JAKGTH010000006.1"/>
</dbReference>
<feature type="transmembrane region" description="Helical" evidence="1">
    <location>
        <begin position="306"/>
        <end position="324"/>
    </location>
</feature>
<protein>
    <submittedName>
        <fullName evidence="3">Heparan-alpha-glucosaminide N-acetyltransferase domain-containing protein</fullName>
    </submittedName>
</protein>
<feature type="transmembrane region" description="Helical" evidence="1">
    <location>
        <begin position="124"/>
        <end position="142"/>
    </location>
</feature>
<dbReference type="PANTHER" id="PTHR31061">
    <property type="entry name" value="LD22376P"/>
    <property type="match status" value="1"/>
</dbReference>
<reference evidence="3" key="1">
    <citation type="submission" date="2022-01" db="EMBL/GenBank/DDBJ databases">
        <title>Gillisia lutea sp. nov., isolated from marine plastic residues from the Malvarosa beach (Valencia, Spain).</title>
        <authorList>
            <person name="Vidal-Verdu A."/>
            <person name="Molina-Menor E."/>
            <person name="Satari L."/>
            <person name="Pascual J."/>
            <person name="Pereto J."/>
            <person name="Porcar M."/>
        </authorList>
    </citation>
    <scope>NUCLEOTIDE SEQUENCE</scope>
    <source>
        <strain evidence="3">M10.2A</strain>
    </source>
</reference>
<accession>A0ABS9ECJ7</accession>
<evidence type="ECO:0000256" key="1">
    <source>
        <dbReference type="SAM" id="Phobius"/>
    </source>
</evidence>
<keyword evidence="1" id="KW-0472">Membrane</keyword>
<gene>
    <name evidence="3" type="ORF">L1I30_02875</name>
</gene>
<dbReference type="InterPro" id="IPR012429">
    <property type="entry name" value="HGSNAT_cat"/>
</dbReference>
<evidence type="ECO:0000313" key="3">
    <source>
        <dbReference type="EMBL" id="MCF4100601.1"/>
    </source>
</evidence>
<feature type="transmembrane region" description="Helical" evidence="1">
    <location>
        <begin position="204"/>
        <end position="222"/>
    </location>
</feature>
<evidence type="ECO:0000313" key="4">
    <source>
        <dbReference type="Proteomes" id="UP001179363"/>
    </source>
</evidence>
<dbReference type="PANTHER" id="PTHR31061:SF24">
    <property type="entry name" value="LD22376P"/>
    <property type="match status" value="1"/>
</dbReference>
<feature type="transmembrane region" description="Helical" evidence="1">
    <location>
        <begin position="51"/>
        <end position="68"/>
    </location>
</feature>
<feature type="transmembrane region" description="Helical" evidence="1">
    <location>
        <begin position="149"/>
        <end position="166"/>
    </location>
</feature>
<dbReference type="Proteomes" id="UP001179363">
    <property type="component" value="Unassembled WGS sequence"/>
</dbReference>
<dbReference type="EMBL" id="JAKGTH010000006">
    <property type="protein sequence ID" value="MCF4100601.1"/>
    <property type="molecule type" value="Genomic_DNA"/>
</dbReference>
<organism evidence="3 4">
    <name type="scientific">Gillisia lutea</name>
    <dbReference type="NCBI Taxonomy" id="2909668"/>
    <lineage>
        <taxon>Bacteria</taxon>
        <taxon>Pseudomonadati</taxon>
        <taxon>Bacteroidota</taxon>
        <taxon>Flavobacteriia</taxon>
        <taxon>Flavobacteriales</taxon>
        <taxon>Flavobacteriaceae</taxon>
        <taxon>Gillisia</taxon>
    </lineage>
</organism>
<feature type="transmembrane region" description="Helical" evidence="1">
    <location>
        <begin position="264"/>
        <end position="286"/>
    </location>
</feature>
<evidence type="ECO:0000259" key="2">
    <source>
        <dbReference type="Pfam" id="PF07786"/>
    </source>
</evidence>
<feature type="domain" description="Heparan-alpha-glucosaminide N-acetyltransferase catalytic" evidence="2">
    <location>
        <begin position="7"/>
        <end position="166"/>
    </location>
</feature>
<proteinExistence type="predicted"/>
<keyword evidence="4" id="KW-1185">Reference proteome</keyword>
<name>A0ABS9ECJ7_9FLAO</name>
<comment type="caution">
    <text evidence="3">The sequence shown here is derived from an EMBL/GenBank/DDBJ whole genome shotgun (WGS) entry which is preliminary data.</text>
</comment>